<dbReference type="PANTHER" id="PTHR33273:SF2">
    <property type="entry name" value="ENDONUCLEASE_EXONUCLEASE_PHOSPHATASE DOMAIN-CONTAINING PROTEIN"/>
    <property type="match status" value="1"/>
</dbReference>
<feature type="non-terminal residue" evidence="2">
    <location>
        <position position="503"/>
    </location>
</feature>
<keyword evidence="3" id="KW-1185">Reference proteome</keyword>
<dbReference type="Proteomes" id="UP000475862">
    <property type="component" value="Unassembled WGS sequence"/>
</dbReference>
<dbReference type="OrthoDB" id="6618564at2759"/>
<accession>A0A6G0TI88</accession>
<feature type="compositionally biased region" description="Low complexity" evidence="1">
    <location>
        <begin position="252"/>
        <end position="264"/>
    </location>
</feature>
<gene>
    <name evidence="2" type="ORF">AGLY_009416</name>
</gene>
<evidence type="ECO:0000256" key="1">
    <source>
        <dbReference type="SAM" id="MobiDB-lite"/>
    </source>
</evidence>
<evidence type="ECO:0008006" key="4">
    <source>
        <dbReference type="Google" id="ProtNLM"/>
    </source>
</evidence>
<dbReference type="AlphaFoldDB" id="A0A6G0TI88"/>
<dbReference type="EMBL" id="VYZN01000037">
    <property type="protein sequence ID" value="KAE9532988.1"/>
    <property type="molecule type" value="Genomic_DNA"/>
</dbReference>
<evidence type="ECO:0000313" key="2">
    <source>
        <dbReference type="EMBL" id="KAE9532988.1"/>
    </source>
</evidence>
<evidence type="ECO:0000313" key="3">
    <source>
        <dbReference type="Proteomes" id="UP000475862"/>
    </source>
</evidence>
<proteinExistence type="predicted"/>
<sequence length="503" mass="57424">MAISSRSVKSSVVLRYSIRPKIPPIYVYNISDYENFHTSVANITFDNFSIVNTKSALKINLNSIDDYRTATKLFDKTEIEYHTYQLPENRQLSVVIRNLPVNISEACIYNELQELKFEVASVTRLQNQFKSSIPIVAVLLSKSSTEIFSLNRFLHCIIIVEPRKPSKDIPQCTNCQRFSHTKKFCHLLSRCVKCAGDHHYSQCQKSLEVPPKCVNCDRDHPANYRGCTFYKEISRTKNKNKTSTNLSHSKIHTNTIPNTNTQNIHSNKDNTNVQYTYASACNSNTAPFVCVHEPLIELDSDHIPVKITINSPSLFRRTNNLLLKGKPDWNRLSNHVQSNLKIPTSIPTTQIAEHTADLLTDVITEAAQSCSNFIPQNIHSPGNLPHSISSLIRRKHLARRTWQNHRNPTDKKILNLLTKEVQAALQNYRVSSYNSYLLNMRPGEANLWKATKRLLNQDINTIPPLRTDAKLVVSDLEKCNVVSNMLYNTFSPNHICNPINDQR</sequence>
<name>A0A6G0TI88_APHGL</name>
<dbReference type="PANTHER" id="PTHR33273">
    <property type="entry name" value="DOMAIN-CONTAINING PROTEIN, PUTATIVE-RELATED"/>
    <property type="match status" value="1"/>
</dbReference>
<reference evidence="2 3" key="1">
    <citation type="submission" date="2019-08" db="EMBL/GenBank/DDBJ databases">
        <title>The genome of the soybean aphid Biotype 1, its phylome, world population structure and adaptation to the North American continent.</title>
        <authorList>
            <person name="Giordano R."/>
            <person name="Donthu R.K."/>
            <person name="Hernandez A.G."/>
            <person name="Wright C.L."/>
            <person name="Zimin A.V."/>
        </authorList>
    </citation>
    <scope>NUCLEOTIDE SEQUENCE [LARGE SCALE GENOMIC DNA]</scope>
    <source>
        <tissue evidence="2">Whole aphids</tissue>
    </source>
</reference>
<organism evidence="2 3">
    <name type="scientific">Aphis glycines</name>
    <name type="common">Soybean aphid</name>
    <dbReference type="NCBI Taxonomy" id="307491"/>
    <lineage>
        <taxon>Eukaryota</taxon>
        <taxon>Metazoa</taxon>
        <taxon>Ecdysozoa</taxon>
        <taxon>Arthropoda</taxon>
        <taxon>Hexapoda</taxon>
        <taxon>Insecta</taxon>
        <taxon>Pterygota</taxon>
        <taxon>Neoptera</taxon>
        <taxon>Paraneoptera</taxon>
        <taxon>Hemiptera</taxon>
        <taxon>Sternorrhyncha</taxon>
        <taxon>Aphidomorpha</taxon>
        <taxon>Aphidoidea</taxon>
        <taxon>Aphididae</taxon>
        <taxon>Aphidini</taxon>
        <taxon>Aphis</taxon>
        <taxon>Aphis</taxon>
    </lineage>
</organism>
<feature type="region of interest" description="Disordered" evidence="1">
    <location>
        <begin position="240"/>
        <end position="266"/>
    </location>
</feature>
<protein>
    <recommendedName>
        <fullName evidence="4">Pre-C2HC domain-containing protein</fullName>
    </recommendedName>
</protein>
<comment type="caution">
    <text evidence="2">The sequence shown here is derived from an EMBL/GenBank/DDBJ whole genome shotgun (WGS) entry which is preliminary data.</text>
</comment>